<protein>
    <submittedName>
        <fullName evidence="3">Expressed protein</fullName>
    </submittedName>
</protein>
<dbReference type="PANTHER" id="PTHR28125:SF3">
    <property type="entry name" value="TRANSCRIPTION REGULATOR RUA1 C-TERMINAL DOMAIN-CONTAINING PROTEIN"/>
    <property type="match status" value="1"/>
</dbReference>
<feature type="compositionally biased region" description="Low complexity" evidence="1">
    <location>
        <begin position="779"/>
        <end position="791"/>
    </location>
</feature>
<comment type="caution">
    <text evidence="3">The sequence shown here is derived from an EMBL/GenBank/DDBJ whole genome shotgun (WGS) entry which is preliminary data.</text>
</comment>
<feature type="compositionally biased region" description="Basic residues" evidence="1">
    <location>
        <begin position="94"/>
        <end position="113"/>
    </location>
</feature>
<feature type="compositionally biased region" description="Polar residues" evidence="1">
    <location>
        <begin position="74"/>
        <end position="92"/>
    </location>
</feature>
<feature type="region of interest" description="Disordered" evidence="1">
    <location>
        <begin position="425"/>
        <end position="446"/>
    </location>
</feature>
<sequence length="1029" mass="113578">MTRPVSSVGNGQQEWIHLQNHSPNSVSPPSANFNQNPTSADVFHPPSSLSLSQVSTPIHEILNACELGVSLPQCSPQQDSHQQSYPSQNSLPFRTHRPFTHSQPHRTGPHPRRATVSLASPNINQLRYLPSELYPAHSPPLPVCRSPTDPHSDVDAAQSILAAWGAAQALGQTLFSSLPPQAERNWSSQTSPALAKSNPECFTDGQGSMFFPPAGLGCESRADQPLLSPASGEMLSLGSSLFEKTAEIENPSPFSCTAASSAISAQSPHTAQNFSTSNSSNYSHYPVSIPNSNSVANFDWPNPFSNASGVIDDGCSANYSQALPMTYNHMVNTQITSSMADIQGAIGSSDQVLKFAQSDPQSLDFLMHQNYIPEKLDSQPLRETSLKARGATVDFTPNYRATHSNINRYSWDEAAGRISNASISSSINEPRRESDPLPVAPIPQRPWNSKYSCSNESLSCNTKQFATLDVPALNRIGAPPDGSISGNPLSSNQNDSFSANPTCKTSAVLDMNSVLSLEDEKLEYNAESSLNPRYHSLLRFQNGENSKEGAPLVSGRDFSSVTTGRSANIPDVENINLNNKCESTQETNNNNNNYMGFPLSSSHFEPCHQTVSQEQQIDPSHLEFFNLGRTIPLYTHTAPHRSISPYAPPGHVPSAPEFHDLSNHRSMGVPVSTSASCTHRLPEISMEVSQQQQPIRLRRLTMMTRPLYSETRQIQECVTASEEPKEGSILKIISPQNNFHSYSERKRKVNSADRQLMEDFLLEEPNAPLYGESEKYNQSGSTESFSSSEVKTPTDETPDEEKTGRSQYEPMRFGGIGQGKSPFPPGLDGKLRPSSEDFEEAVDEDGESVVPWKQELRCDEDLYTPIWCRGQNDKKEGFCDMCDGGAWFRLKNSAYWYHKQYFHGVSSTTGHYFYPPKEIKRGLSTANRQQILGLCHECEEWVGYSSVIGNQQCKKKPKTDGKGESGSRKGSEDNADDVMLSKVSTLWYKHAHKCHRHQTCKGAKGRKKAKKSLERVDGVLSNKKFRFQS</sequence>
<evidence type="ECO:0000313" key="4">
    <source>
        <dbReference type="Proteomes" id="UP001153365"/>
    </source>
</evidence>
<feature type="domain" description="Transcription regulator Rua1 C-terminal" evidence="2">
    <location>
        <begin position="860"/>
        <end position="947"/>
    </location>
</feature>
<proteinExistence type="predicted"/>
<feature type="compositionally biased region" description="Basic residues" evidence="1">
    <location>
        <begin position="992"/>
        <end position="1010"/>
    </location>
</feature>
<feature type="region of interest" description="Disordered" evidence="1">
    <location>
        <begin position="766"/>
        <end position="826"/>
    </location>
</feature>
<gene>
    <name evidence="3" type="ORF">PPACK8108_LOCUS9939</name>
</gene>
<feature type="region of interest" description="Disordered" evidence="1">
    <location>
        <begin position="952"/>
        <end position="974"/>
    </location>
</feature>
<organism evidence="3 4">
    <name type="scientific">Phakopsora pachyrhizi</name>
    <name type="common">Asian soybean rust disease fungus</name>
    <dbReference type="NCBI Taxonomy" id="170000"/>
    <lineage>
        <taxon>Eukaryota</taxon>
        <taxon>Fungi</taxon>
        <taxon>Dikarya</taxon>
        <taxon>Basidiomycota</taxon>
        <taxon>Pucciniomycotina</taxon>
        <taxon>Pucciniomycetes</taxon>
        <taxon>Pucciniales</taxon>
        <taxon>Phakopsoraceae</taxon>
        <taxon>Phakopsora</taxon>
    </lineage>
</organism>
<name>A0AAV0AZD6_PHAPC</name>
<dbReference type="InterPro" id="IPR028012">
    <property type="entry name" value="Rua1_C"/>
</dbReference>
<dbReference type="Pfam" id="PF14616">
    <property type="entry name" value="Rua1_C"/>
    <property type="match status" value="1"/>
</dbReference>
<feature type="region of interest" description="Disordered" evidence="1">
    <location>
        <begin position="479"/>
        <end position="503"/>
    </location>
</feature>
<feature type="region of interest" description="Disordered" evidence="1">
    <location>
        <begin position="546"/>
        <end position="565"/>
    </location>
</feature>
<keyword evidence="4" id="KW-1185">Reference proteome</keyword>
<dbReference type="Proteomes" id="UP001153365">
    <property type="component" value="Unassembled WGS sequence"/>
</dbReference>
<evidence type="ECO:0000256" key="1">
    <source>
        <dbReference type="SAM" id="MobiDB-lite"/>
    </source>
</evidence>
<feature type="region of interest" description="Disordered" evidence="1">
    <location>
        <begin position="19"/>
        <end position="38"/>
    </location>
</feature>
<dbReference type="EMBL" id="CALTRL010002198">
    <property type="protein sequence ID" value="CAH7674981.1"/>
    <property type="molecule type" value="Genomic_DNA"/>
</dbReference>
<accession>A0AAV0AZD6</accession>
<feature type="region of interest" description="Disordered" evidence="1">
    <location>
        <begin position="992"/>
        <end position="1029"/>
    </location>
</feature>
<dbReference type="PANTHER" id="PTHR28125">
    <property type="entry name" value="MEIOTIC EXPRESSION UP-REGULATED PROTEIN 26"/>
    <property type="match status" value="1"/>
</dbReference>
<feature type="compositionally biased region" description="Basic and acidic residues" evidence="1">
    <location>
        <begin position="958"/>
        <end position="972"/>
    </location>
</feature>
<evidence type="ECO:0000313" key="3">
    <source>
        <dbReference type="EMBL" id="CAH7674981.1"/>
    </source>
</evidence>
<reference evidence="3" key="1">
    <citation type="submission" date="2022-06" db="EMBL/GenBank/DDBJ databases">
        <authorList>
            <consortium name="SYNGENTA / RWTH Aachen University"/>
        </authorList>
    </citation>
    <scope>NUCLEOTIDE SEQUENCE</scope>
</reference>
<dbReference type="AlphaFoldDB" id="A0AAV0AZD6"/>
<evidence type="ECO:0000259" key="2">
    <source>
        <dbReference type="Pfam" id="PF14616"/>
    </source>
</evidence>
<feature type="compositionally biased region" description="Polar residues" evidence="1">
    <location>
        <begin position="484"/>
        <end position="503"/>
    </location>
</feature>
<feature type="region of interest" description="Disordered" evidence="1">
    <location>
        <begin position="74"/>
        <end position="115"/>
    </location>
</feature>